<keyword evidence="2" id="KW-1185">Reference proteome</keyword>
<evidence type="ECO:0000313" key="1">
    <source>
        <dbReference type="EMBL" id="GAA1081336.1"/>
    </source>
</evidence>
<dbReference type="Proteomes" id="UP001499987">
    <property type="component" value="Unassembled WGS sequence"/>
</dbReference>
<dbReference type="EMBL" id="BAAALD010000019">
    <property type="protein sequence ID" value="GAA1081336.1"/>
    <property type="molecule type" value="Genomic_DNA"/>
</dbReference>
<proteinExistence type="predicted"/>
<evidence type="ECO:0000313" key="2">
    <source>
        <dbReference type="Proteomes" id="UP001499987"/>
    </source>
</evidence>
<protein>
    <recommendedName>
        <fullName evidence="3">Gas vesicle protein</fullName>
    </recommendedName>
</protein>
<comment type="caution">
    <text evidence="1">The sequence shown here is derived from an EMBL/GenBank/DDBJ whole genome shotgun (WGS) entry which is preliminary data.</text>
</comment>
<organism evidence="1 2">
    <name type="scientific">Kitasatospora arboriphila</name>
    <dbReference type="NCBI Taxonomy" id="258052"/>
    <lineage>
        <taxon>Bacteria</taxon>
        <taxon>Bacillati</taxon>
        <taxon>Actinomycetota</taxon>
        <taxon>Actinomycetes</taxon>
        <taxon>Kitasatosporales</taxon>
        <taxon>Streptomycetaceae</taxon>
        <taxon>Kitasatospora</taxon>
    </lineage>
</organism>
<name>A0ABN1TFS0_9ACTN</name>
<accession>A0ABN1TFS0</accession>
<sequence length="84" mass="9164">MRAGLERALRGPARLSHARIRQSADTLDAVVFVDAGSLLEAEGRLRDACRELLAEDGELSGWDLRCCEADPWIALGLHALPSRP</sequence>
<evidence type="ECO:0008006" key="3">
    <source>
        <dbReference type="Google" id="ProtNLM"/>
    </source>
</evidence>
<reference evidence="1 2" key="1">
    <citation type="journal article" date="2019" name="Int. J. Syst. Evol. Microbiol.">
        <title>The Global Catalogue of Microorganisms (GCM) 10K type strain sequencing project: providing services to taxonomists for standard genome sequencing and annotation.</title>
        <authorList>
            <consortium name="The Broad Institute Genomics Platform"/>
            <consortium name="The Broad Institute Genome Sequencing Center for Infectious Disease"/>
            <person name="Wu L."/>
            <person name="Ma J."/>
        </authorList>
    </citation>
    <scope>NUCLEOTIDE SEQUENCE [LARGE SCALE GENOMIC DNA]</scope>
    <source>
        <strain evidence="1 2">JCM 13002</strain>
    </source>
</reference>
<gene>
    <name evidence="1" type="ORF">GCM10009663_25180</name>
</gene>